<proteinExistence type="predicted"/>
<dbReference type="AlphaFoldDB" id="E4V765"/>
<dbReference type="HOGENOM" id="CLU_956366_0_0_1"/>
<reference evidence="3" key="1">
    <citation type="journal article" date="2012" name="MBio">
        <title>Comparative genome analysis of Trichophyton rubrum and related dermatophytes reveals candidate genes involved in infection.</title>
        <authorList>
            <person name="Martinez D.A."/>
            <person name="Oliver B.G."/>
            <person name="Graeser Y."/>
            <person name="Goldberg J.M."/>
            <person name="Li W."/>
            <person name="Martinez-Rossi N.M."/>
            <person name="Monod M."/>
            <person name="Shelest E."/>
            <person name="Barton R.C."/>
            <person name="Birch E."/>
            <person name="Brakhage A.A."/>
            <person name="Chen Z."/>
            <person name="Gurr S.J."/>
            <person name="Heiman D."/>
            <person name="Heitman J."/>
            <person name="Kosti I."/>
            <person name="Rossi A."/>
            <person name="Saif S."/>
            <person name="Samalova M."/>
            <person name="Saunders C.W."/>
            <person name="Shea T."/>
            <person name="Summerbell R.C."/>
            <person name="Xu J."/>
            <person name="Young S."/>
            <person name="Zeng Q."/>
            <person name="Birren B.W."/>
            <person name="Cuomo C.A."/>
            <person name="White T.C."/>
        </authorList>
    </citation>
    <scope>NUCLEOTIDE SEQUENCE [LARGE SCALE GENOMIC DNA]</scope>
    <source>
        <strain evidence="3">ATCC MYA-4604 / CBS 118893</strain>
    </source>
</reference>
<feature type="signal peptide" evidence="1">
    <location>
        <begin position="1"/>
        <end position="24"/>
    </location>
</feature>
<organism evidence="3">
    <name type="scientific">Arthroderma gypseum (strain ATCC MYA-4604 / CBS 118893)</name>
    <name type="common">Microsporum gypseum</name>
    <dbReference type="NCBI Taxonomy" id="535722"/>
    <lineage>
        <taxon>Eukaryota</taxon>
        <taxon>Fungi</taxon>
        <taxon>Dikarya</taxon>
        <taxon>Ascomycota</taxon>
        <taxon>Pezizomycotina</taxon>
        <taxon>Eurotiomycetes</taxon>
        <taxon>Eurotiomycetidae</taxon>
        <taxon>Onygenales</taxon>
        <taxon>Arthrodermataceae</taxon>
        <taxon>Nannizzia</taxon>
    </lineage>
</organism>
<dbReference type="OrthoDB" id="5179338at2759"/>
<dbReference type="VEuPathDB" id="FungiDB:MGYG_08856"/>
<dbReference type="RefSeq" id="XP_003169308.1">
    <property type="nucleotide sequence ID" value="XM_003169260.1"/>
</dbReference>
<dbReference type="EMBL" id="DS989831">
    <property type="protein sequence ID" value="EFQ96931.1"/>
    <property type="molecule type" value="Genomic_DNA"/>
</dbReference>
<accession>E4V765</accession>
<keyword evidence="1" id="KW-0732">Signal</keyword>
<dbReference type="Proteomes" id="UP000002669">
    <property type="component" value="Unassembled WGS sequence"/>
</dbReference>
<dbReference type="eggNOG" id="ENOG502TH6Q">
    <property type="taxonomic scope" value="Eukaryota"/>
</dbReference>
<gene>
    <name evidence="2" type="ORF">MGYG_08856</name>
</gene>
<protein>
    <submittedName>
        <fullName evidence="2">Uncharacterized protein</fullName>
    </submittedName>
</protein>
<dbReference type="InParanoid" id="E4V765"/>
<dbReference type="GeneID" id="10024435"/>
<evidence type="ECO:0000313" key="3">
    <source>
        <dbReference type="Proteomes" id="UP000002669"/>
    </source>
</evidence>
<evidence type="ECO:0000313" key="2">
    <source>
        <dbReference type="EMBL" id="EFQ96931.1"/>
    </source>
</evidence>
<sequence length="291" mass="32660">MVFSRALHLNPGACCLLFAALAVASLQDDRISNRIQYCLTYYGYVSALLDPYGVHFTYAPGATLQVCPPVRSDFEGYENLALDVALSFHPSDNGCNAINSLLLSDILITNKPVQWPYMSGTVEPAVLTEDSTDSVLSWKIEGSEKSLYENPRGPSARGVNFSCSEIRKDSLYWYWDDEDWDCLESQIIKWNPHAKNLQYTIHLDPSWTRMTIWTQGEDFGSISTGKPSPVLDISFIGSRRVPKVTDDSFWSNFPGSYEAEKERFSDEIDILSDEAGMPVFANISLGECRPF</sequence>
<evidence type="ECO:0000256" key="1">
    <source>
        <dbReference type="SAM" id="SignalP"/>
    </source>
</evidence>
<keyword evidence="3" id="KW-1185">Reference proteome</keyword>
<feature type="chain" id="PRO_5003191043" evidence="1">
    <location>
        <begin position="25"/>
        <end position="291"/>
    </location>
</feature>
<name>E4V765_ARTGP</name>